<protein>
    <submittedName>
        <fullName evidence="1">Uncharacterized protein</fullName>
    </submittedName>
</protein>
<proteinExistence type="predicted"/>
<gene>
    <name evidence="1" type="ORF">ALQ30_200547</name>
</gene>
<reference evidence="1 2" key="1">
    <citation type="submission" date="2018-08" db="EMBL/GenBank/DDBJ databases">
        <title>Recombination of ecologically and evolutionarily significant loci maintains genetic cohesion in the Pseudomonas syringae species complex.</title>
        <authorList>
            <person name="Dillon M."/>
            <person name="Thakur S."/>
            <person name="Almeida R.N.D."/>
            <person name="Weir B.S."/>
            <person name="Guttman D.S."/>
        </authorList>
    </citation>
    <scope>NUCLEOTIDE SEQUENCE [LARGE SCALE GENOMIC DNA]</scope>
    <source>
        <strain evidence="1 2">ICMP 3706</strain>
    </source>
</reference>
<evidence type="ECO:0000313" key="2">
    <source>
        <dbReference type="Proteomes" id="UP000281604"/>
    </source>
</evidence>
<organism evidence="1 2">
    <name type="scientific">Pseudomonas syringae pv. persicae</name>
    <dbReference type="NCBI Taxonomy" id="237306"/>
    <lineage>
        <taxon>Bacteria</taxon>
        <taxon>Pseudomonadati</taxon>
        <taxon>Pseudomonadota</taxon>
        <taxon>Gammaproteobacteria</taxon>
        <taxon>Pseudomonadales</taxon>
        <taxon>Pseudomonadaceae</taxon>
        <taxon>Pseudomonas</taxon>
    </lineage>
</organism>
<dbReference type="Proteomes" id="UP000281604">
    <property type="component" value="Unassembled WGS sequence"/>
</dbReference>
<accession>A0A3M4B503</accession>
<evidence type="ECO:0000313" key="1">
    <source>
        <dbReference type="EMBL" id="RMP13646.1"/>
    </source>
</evidence>
<name>A0A3M4B503_9PSED</name>
<comment type="caution">
    <text evidence="1">The sequence shown here is derived from an EMBL/GenBank/DDBJ whole genome shotgun (WGS) entry which is preliminary data.</text>
</comment>
<dbReference type="AlphaFoldDB" id="A0A3M4B503"/>
<sequence length="104" mass="11825">MHLIERGVETPRLKVLEPKAQAVVLSAKDFHVFTVSIQKKARDRTRRLLCPHLTDFEISTLATICLKAHFFTIDHFTWPVIINISVGFEAGILIIYPECLPARA</sequence>
<dbReference type="EMBL" id="RBQE01000072">
    <property type="protein sequence ID" value="RMP13646.1"/>
    <property type="molecule type" value="Genomic_DNA"/>
</dbReference>